<proteinExistence type="predicted"/>
<dbReference type="Proteomes" id="UP000077069">
    <property type="component" value="Unassembled WGS sequence"/>
</dbReference>
<evidence type="ECO:0000256" key="1">
    <source>
        <dbReference type="ARBA" id="ARBA00023242"/>
    </source>
</evidence>
<organism evidence="3 4">
    <name type="scientific">Paraphaeosphaeria sporulosa</name>
    <dbReference type="NCBI Taxonomy" id="1460663"/>
    <lineage>
        <taxon>Eukaryota</taxon>
        <taxon>Fungi</taxon>
        <taxon>Dikarya</taxon>
        <taxon>Ascomycota</taxon>
        <taxon>Pezizomycotina</taxon>
        <taxon>Dothideomycetes</taxon>
        <taxon>Pleosporomycetidae</taxon>
        <taxon>Pleosporales</taxon>
        <taxon>Massarineae</taxon>
        <taxon>Didymosphaeriaceae</taxon>
        <taxon>Paraphaeosphaeria</taxon>
    </lineage>
</organism>
<gene>
    <name evidence="3" type="ORF">CC84DRAFT_1102724</name>
</gene>
<dbReference type="EMBL" id="KV441560">
    <property type="protein sequence ID" value="OAG00261.1"/>
    <property type="molecule type" value="Genomic_DNA"/>
</dbReference>
<dbReference type="GO" id="GO:0000981">
    <property type="term" value="F:DNA-binding transcription factor activity, RNA polymerase II-specific"/>
    <property type="evidence" value="ECO:0007669"/>
    <property type="project" value="InterPro"/>
</dbReference>
<keyword evidence="1" id="KW-0539">Nucleus</keyword>
<dbReference type="InterPro" id="IPR036864">
    <property type="entry name" value="Zn2-C6_fun-type_DNA-bd_sf"/>
</dbReference>
<dbReference type="Pfam" id="PF00172">
    <property type="entry name" value="Zn_clus"/>
    <property type="match status" value="1"/>
</dbReference>
<dbReference type="OrthoDB" id="5069333at2759"/>
<evidence type="ECO:0000313" key="3">
    <source>
        <dbReference type="EMBL" id="OAG00261.1"/>
    </source>
</evidence>
<sequence>MADKAVRLSDGKAAKLRASCDACNESKVRCSQTKPSCTRCQKQRIICVYGLSR</sequence>
<feature type="non-terminal residue" evidence="3">
    <location>
        <position position="53"/>
    </location>
</feature>
<evidence type="ECO:0000259" key="2">
    <source>
        <dbReference type="PROSITE" id="PS50048"/>
    </source>
</evidence>
<dbReference type="GO" id="GO:0008270">
    <property type="term" value="F:zinc ion binding"/>
    <property type="evidence" value="ECO:0007669"/>
    <property type="project" value="InterPro"/>
</dbReference>
<name>A0A177BZ58_9PLEO</name>
<dbReference type="Gene3D" id="4.10.240.10">
    <property type="entry name" value="Zn(2)-C6 fungal-type DNA-binding domain"/>
    <property type="match status" value="1"/>
</dbReference>
<dbReference type="InParanoid" id="A0A177BZ58"/>
<protein>
    <recommendedName>
        <fullName evidence="2">Zn(2)-C6 fungal-type domain-containing protein</fullName>
    </recommendedName>
</protein>
<dbReference type="GeneID" id="28758465"/>
<dbReference type="AlphaFoldDB" id="A0A177BZ58"/>
<accession>A0A177BZ58</accession>
<dbReference type="PROSITE" id="PS50048">
    <property type="entry name" value="ZN2_CY6_FUNGAL_2"/>
    <property type="match status" value="1"/>
</dbReference>
<dbReference type="CDD" id="cd00067">
    <property type="entry name" value="GAL4"/>
    <property type="match status" value="1"/>
</dbReference>
<dbReference type="RefSeq" id="XP_018030626.1">
    <property type="nucleotide sequence ID" value="XM_018174979.1"/>
</dbReference>
<evidence type="ECO:0000313" key="4">
    <source>
        <dbReference type="Proteomes" id="UP000077069"/>
    </source>
</evidence>
<reference evidence="3 4" key="1">
    <citation type="submission" date="2016-05" db="EMBL/GenBank/DDBJ databases">
        <title>Comparative analysis of secretome profiles of manganese(II)-oxidizing ascomycete fungi.</title>
        <authorList>
            <consortium name="DOE Joint Genome Institute"/>
            <person name="Zeiner C.A."/>
            <person name="Purvine S.O."/>
            <person name="Zink E.M."/>
            <person name="Wu S."/>
            <person name="Pasa-Tolic L."/>
            <person name="Chaput D.L."/>
            <person name="Haridas S."/>
            <person name="Grigoriev I.V."/>
            <person name="Santelli C.M."/>
            <person name="Hansel C.M."/>
        </authorList>
    </citation>
    <scope>NUCLEOTIDE SEQUENCE [LARGE SCALE GENOMIC DNA]</scope>
    <source>
        <strain evidence="3 4">AP3s5-JAC2a</strain>
    </source>
</reference>
<keyword evidence="4" id="KW-1185">Reference proteome</keyword>
<dbReference type="SUPFAM" id="SSF57701">
    <property type="entry name" value="Zn2/Cys6 DNA-binding domain"/>
    <property type="match status" value="1"/>
</dbReference>
<dbReference type="InterPro" id="IPR001138">
    <property type="entry name" value="Zn2Cys6_DnaBD"/>
</dbReference>
<feature type="domain" description="Zn(2)-C6 fungal-type" evidence="2">
    <location>
        <begin position="19"/>
        <end position="49"/>
    </location>
</feature>
<dbReference type="PRINTS" id="PR00755">
    <property type="entry name" value="AFLATOXINBRP"/>
</dbReference>